<dbReference type="PANTHER" id="PTHR30204:SF69">
    <property type="entry name" value="MERR-FAMILY TRANSCRIPTIONAL REGULATOR"/>
    <property type="match status" value="1"/>
</dbReference>
<keyword evidence="8" id="KW-1185">Reference proteome</keyword>
<feature type="compositionally biased region" description="Gly residues" evidence="5">
    <location>
        <begin position="224"/>
        <end position="235"/>
    </location>
</feature>
<dbReference type="InterPro" id="IPR000551">
    <property type="entry name" value="MerR-type_HTH_dom"/>
</dbReference>
<protein>
    <recommendedName>
        <fullName evidence="6">HTH merR-type domain-containing protein</fullName>
    </recommendedName>
</protein>
<name>A0A1W7CS77_9ACTN</name>
<gene>
    <name evidence="7" type="ORF">CAG99_00860</name>
</gene>
<dbReference type="KEGG" id="smao:CAG99_00860"/>
<evidence type="ECO:0000256" key="5">
    <source>
        <dbReference type="SAM" id="MobiDB-lite"/>
    </source>
</evidence>
<dbReference type="PANTHER" id="PTHR30204">
    <property type="entry name" value="REDOX-CYCLING DRUG-SENSING TRANSCRIPTIONAL ACTIVATOR SOXR"/>
    <property type="match status" value="1"/>
</dbReference>
<feature type="region of interest" description="Disordered" evidence="5">
    <location>
        <begin position="158"/>
        <end position="177"/>
    </location>
</feature>
<accession>A0A1W7CS77</accession>
<evidence type="ECO:0000256" key="1">
    <source>
        <dbReference type="ARBA" id="ARBA00022491"/>
    </source>
</evidence>
<organism evidence="7 8">
    <name type="scientific">Streptomyces marincola</name>
    <dbReference type="NCBI Taxonomy" id="2878388"/>
    <lineage>
        <taxon>Bacteria</taxon>
        <taxon>Bacillati</taxon>
        <taxon>Actinomycetota</taxon>
        <taxon>Actinomycetes</taxon>
        <taxon>Kitasatosporales</taxon>
        <taxon>Streptomycetaceae</taxon>
        <taxon>Streptomyces</taxon>
    </lineage>
</organism>
<dbReference type="Pfam" id="PF13411">
    <property type="entry name" value="MerR_1"/>
    <property type="match status" value="1"/>
</dbReference>
<evidence type="ECO:0000256" key="3">
    <source>
        <dbReference type="ARBA" id="ARBA00023125"/>
    </source>
</evidence>
<feature type="compositionally biased region" description="Basic and acidic residues" evidence="5">
    <location>
        <begin position="162"/>
        <end position="176"/>
    </location>
</feature>
<feature type="region of interest" description="Disordered" evidence="5">
    <location>
        <begin position="215"/>
        <end position="235"/>
    </location>
</feature>
<dbReference type="GO" id="GO:0003677">
    <property type="term" value="F:DNA binding"/>
    <property type="evidence" value="ECO:0007669"/>
    <property type="project" value="UniProtKB-KW"/>
</dbReference>
<feature type="domain" description="HTH merR-type" evidence="6">
    <location>
        <begin position="13"/>
        <end position="79"/>
    </location>
</feature>
<keyword evidence="1" id="KW-0678">Repressor</keyword>
<reference evidence="7 8" key="1">
    <citation type="submission" date="2017-05" db="EMBL/GenBank/DDBJ databases">
        <title>Complete genome sequence of Streptomyces sp. SCSIO 03032 revealed the diverse biosynthetic pathways for its bioactive secondary metabolites.</title>
        <authorList>
            <person name="Ma L."/>
            <person name="Zhu Y."/>
            <person name="Zhang W."/>
            <person name="Zhang G."/>
            <person name="Tian X."/>
            <person name="Zhang S."/>
            <person name="Zhang C."/>
        </authorList>
    </citation>
    <scope>NUCLEOTIDE SEQUENCE [LARGE SCALE GENOMIC DNA]</scope>
    <source>
        <strain evidence="7 8">SCSIO 03032</strain>
    </source>
</reference>
<keyword evidence="2" id="KW-0805">Transcription regulation</keyword>
<dbReference type="InterPro" id="IPR009061">
    <property type="entry name" value="DNA-bd_dom_put_sf"/>
</dbReference>
<keyword evidence="3" id="KW-0238">DNA-binding</keyword>
<evidence type="ECO:0000256" key="4">
    <source>
        <dbReference type="ARBA" id="ARBA00023163"/>
    </source>
</evidence>
<evidence type="ECO:0000259" key="6">
    <source>
        <dbReference type="PROSITE" id="PS50937"/>
    </source>
</evidence>
<dbReference type="SUPFAM" id="SSF46955">
    <property type="entry name" value="Putative DNA-binding domain"/>
    <property type="match status" value="1"/>
</dbReference>
<proteinExistence type="predicted"/>
<evidence type="ECO:0000256" key="2">
    <source>
        <dbReference type="ARBA" id="ARBA00023015"/>
    </source>
</evidence>
<dbReference type="GO" id="GO:0003700">
    <property type="term" value="F:DNA-binding transcription factor activity"/>
    <property type="evidence" value="ECO:0007669"/>
    <property type="project" value="InterPro"/>
</dbReference>
<dbReference type="Proteomes" id="UP000194218">
    <property type="component" value="Chromosome"/>
</dbReference>
<keyword evidence="4" id="KW-0804">Transcription</keyword>
<dbReference type="EMBL" id="CP021121">
    <property type="protein sequence ID" value="ARQ67569.1"/>
    <property type="molecule type" value="Genomic_DNA"/>
</dbReference>
<evidence type="ECO:0000313" key="8">
    <source>
        <dbReference type="Proteomes" id="UP000194218"/>
    </source>
</evidence>
<dbReference type="PROSITE" id="PS50937">
    <property type="entry name" value="HTH_MERR_2"/>
    <property type="match status" value="1"/>
</dbReference>
<dbReference type="InterPro" id="IPR047057">
    <property type="entry name" value="MerR_fam"/>
</dbReference>
<dbReference type="OrthoDB" id="9802039at2"/>
<dbReference type="Gene3D" id="1.10.1660.10">
    <property type="match status" value="1"/>
</dbReference>
<dbReference type="AlphaFoldDB" id="A0A1W7CS77"/>
<sequence>MSNGGMRHPVVGIGEAAALYDIAPSTLRWWERQGVLPPPERVRGRRAYPDAELRRIGLAYLCCVTGAMPLAHAARVASGRERNTAWQATVREQITRLDEQAARLTAARRYLEHLLGCPDDDPVARCPVLDQDLAAHTPRGRVPEADLTAAARAARARGTAALRDENPERGPERDVTGARAGAVPCAGCGRAVARAPRGRPRTHCSPACRQRAYRARTARQRQGAGAGEHPGPAGR</sequence>
<evidence type="ECO:0000313" key="7">
    <source>
        <dbReference type="EMBL" id="ARQ67569.1"/>
    </source>
</evidence>